<dbReference type="RefSeq" id="WP_157113889.1">
    <property type="nucleotide sequence ID" value="NZ_JAAXOS010000010.1"/>
</dbReference>
<evidence type="ECO:0000313" key="4">
    <source>
        <dbReference type="Proteomes" id="UP000540698"/>
    </source>
</evidence>
<dbReference type="GO" id="GO:0016020">
    <property type="term" value="C:membrane"/>
    <property type="evidence" value="ECO:0007669"/>
    <property type="project" value="UniProtKB-UniRule"/>
</dbReference>
<evidence type="ECO:0000256" key="1">
    <source>
        <dbReference type="PROSITE-ProRule" id="PRU00244"/>
    </source>
</evidence>
<feature type="domain" description="MHYT" evidence="2">
    <location>
        <begin position="9"/>
        <end position="197"/>
    </location>
</feature>
<dbReference type="Proteomes" id="UP000540698">
    <property type="component" value="Unassembled WGS sequence"/>
</dbReference>
<proteinExistence type="predicted"/>
<dbReference type="InterPro" id="IPR005330">
    <property type="entry name" value="MHYT_dom"/>
</dbReference>
<comment type="caution">
    <text evidence="3">The sequence shown here is derived from an EMBL/GenBank/DDBJ whole genome shotgun (WGS) entry which is preliminary data.</text>
</comment>
<evidence type="ECO:0000259" key="2">
    <source>
        <dbReference type="PROSITE" id="PS50924"/>
    </source>
</evidence>
<evidence type="ECO:0000313" key="3">
    <source>
        <dbReference type="EMBL" id="NKY28747.1"/>
    </source>
</evidence>
<feature type="transmembrane region" description="Helical" evidence="1">
    <location>
        <begin position="144"/>
        <end position="164"/>
    </location>
</feature>
<reference evidence="3 4" key="1">
    <citation type="submission" date="2020-04" db="EMBL/GenBank/DDBJ databases">
        <title>MicrobeNet Type strains.</title>
        <authorList>
            <person name="Nicholson A.C."/>
        </authorList>
    </citation>
    <scope>NUCLEOTIDE SEQUENCE [LARGE SCALE GENOMIC DNA]</scope>
    <source>
        <strain evidence="3 4">DSM 44956</strain>
    </source>
</reference>
<feature type="transmembrane region" description="Helical" evidence="1">
    <location>
        <begin position="79"/>
        <end position="97"/>
    </location>
</feature>
<keyword evidence="4" id="KW-1185">Reference proteome</keyword>
<gene>
    <name evidence="3" type="ORF">HGB38_21385</name>
</gene>
<dbReference type="PANTHER" id="PTHR35152:SF1">
    <property type="entry name" value="DOMAIN SIGNALLING PROTEIN, PUTATIVE (AFU_ORTHOLOGUE AFUA_5G11310)-RELATED"/>
    <property type="match status" value="1"/>
</dbReference>
<sequence length="258" mass="27279">MLEIDHFSHGWLTPIVAYVMSFTGSLLGLRCMARSRSGSARDGWLLAAAVAIGGTGIWVMHFIAMLGFAIDGASIRYDVPITLISALIAIAVVWIGLRIAHQRTLGPLALFSGGAITGLGVGAMHYAGMYAMKSDAMIGYDGRIVALSMVIAVVAATAALWFTLHVRGTVATVGAALVMGVAVSGMHYTGMFAMHVHETQHMHPPSGAGATQLLTPLIVSISLVTVLLLLHLGVTEVDDENTYVPQGRHAASYWPTRD</sequence>
<feature type="transmembrane region" description="Helical" evidence="1">
    <location>
        <begin position="12"/>
        <end position="32"/>
    </location>
</feature>
<dbReference type="Pfam" id="PF03707">
    <property type="entry name" value="MHYT"/>
    <property type="match status" value="3"/>
</dbReference>
<name>A0A7X6R4W1_9NOCA</name>
<protein>
    <recommendedName>
        <fullName evidence="2">MHYT domain-containing protein</fullName>
    </recommendedName>
</protein>
<organism evidence="3 4">
    <name type="scientific">Nocardia gamkensis</name>
    <dbReference type="NCBI Taxonomy" id="352869"/>
    <lineage>
        <taxon>Bacteria</taxon>
        <taxon>Bacillati</taxon>
        <taxon>Actinomycetota</taxon>
        <taxon>Actinomycetes</taxon>
        <taxon>Mycobacteriales</taxon>
        <taxon>Nocardiaceae</taxon>
        <taxon>Nocardia</taxon>
    </lineage>
</organism>
<feature type="transmembrane region" description="Helical" evidence="1">
    <location>
        <begin position="44"/>
        <end position="67"/>
    </location>
</feature>
<feature type="transmembrane region" description="Helical" evidence="1">
    <location>
        <begin position="171"/>
        <end position="193"/>
    </location>
</feature>
<dbReference type="PANTHER" id="PTHR35152">
    <property type="entry name" value="DOMAIN SIGNALLING PROTEIN, PUTATIVE (AFU_ORTHOLOGUE AFUA_5G11310)-RELATED"/>
    <property type="match status" value="1"/>
</dbReference>
<keyword evidence="1" id="KW-0472">Membrane</keyword>
<accession>A0A7X6R4W1</accession>
<dbReference type="AlphaFoldDB" id="A0A7X6R4W1"/>
<keyword evidence="1" id="KW-0812">Transmembrane</keyword>
<dbReference type="EMBL" id="JAAXOS010000010">
    <property type="protein sequence ID" value="NKY28747.1"/>
    <property type="molecule type" value="Genomic_DNA"/>
</dbReference>
<feature type="transmembrane region" description="Helical" evidence="1">
    <location>
        <begin position="213"/>
        <end position="234"/>
    </location>
</feature>
<feature type="transmembrane region" description="Helical" evidence="1">
    <location>
        <begin position="109"/>
        <end position="132"/>
    </location>
</feature>
<dbReference type="PROSITE" id="PS50924">
    <property type="entry name" value="MHYT"/>
    <property type="match status" value="1"/>
</dbReference>
<keyword evidence="1" id="KW-1133">Transmembrane helix</keyword>